<dbReference type="RefSeq" id="WP_344258366.1">
    <property type="nucleotide sequence ID" value="NZ_BAAAMJ010000004.1"/>
</dbReference>
<keyword evidence="3 7" id="KW-0812">Transmembrane</keyword>
<keyword evidence="5 7" id="KW-0472">Membrane</keyword>
<dbReference type="InterPro" id="IPR017039">
    <property type="entry name" value="Virul_fac_BrkB"/>
</dbReference>
<gene>
    <name evidence="8" type="ORF">GCM10009716_04510</name>
</gene>
<evidence type="ECO:0000256" key="3">
    <source>
        <dbReference type="ARBA" id="ARBA00022692"/>
    </source>
</evidence>
<dbReference type="PANTHER" id="PTHR30213:SF0">
    <property type="entry name" value="UPF0761 MEMBRANE PROTEIN YIHY"/>
    <property type="match status" value="1"/>
</dbReference>
<evidence type="ECO:0000256" key="2">
    <source>
        <dbReference type="ARBA" id="ARBA00022475"/>
    </source>
</evidence>
<feature type="transmembrane region" description="Helical" evidence="7">
    <location>
        <begin position="111"/>
        <end position="134"/>
    </location>
</feature>
<sequence>MPAHTSDSPPPRRDSGSPPGSPVKLPKGSWKGVLKRTVTEFKADNLIDWAAALTYYGVLSIFPALLALVSVLGLLGSDAIDPLIENVGTFAPDSVQQLLTEMLGRLRENQATAGVALITGLAVALWSASGYVAGFMRASNAVYDIGEGRPVWKTLPIRVGVTLVLVVLLAASAIAVVLTGTLARQVGDVIGLGETAVRVWDIAKWPVLVLLVAFMIGLLFRASPNARQSGMPWVSPGSLLAVLIWIIASAAFAFYVGNFGNYNQTYGSIAGVIIFLIWLWISNIAILLGHKFNAELERARAIATGHPPEEEPYVEPRDTRKLDD</sequence>
<name>A0ABN2NT20_9ACTN</name>
<feature type="transmembrane region" description="Helical" evidence="7">
    <location>
        <begin position="233"/>
        <end position="256"/>
    </location>
</feature>
<dbReference type="PIRSF" id="PIRSF035875">
    <property type="entry name" value="RNase_BN"/>
    <property type="match status" value="1"/>
</dbReference>
<reference evidence="8 9" key="1">
    <citation type="journal article" date="2019" name="Int. J. Syst. Evol. Microbiol.">
        <title>The Global Catalogue of Microorganisms (GCM) 10K type strain sequencing project: providing services to taxonomists for standard genome sequencing and annotation.</title>
        <authorList>
            <consortium name="The Broad Institute Genomics Platform"/>
            <consortium name="The Broad Institute Genome Sequencing Center for Infectious Disease"/>
            <person name="Wu L."/>
            <person name="Ma J."/>
        </authorList>
    </citation>
    <scope>NUCLEOTIDE SEQUENCE [LARGE SCALE GENOMIC DNA]</scope>
    <source>
        <strain evidence="8 9">JCM 13581</strain>
    </source>
</reference>
<feature type="transmembrane region" description="Helical" evidence="7">
    <location>
        <begin position="202"/>
        <end position="221"/>
    </location>
</feature>
<comment type="caution">
    <text evidence="8">The sequence shown here is derived from an EMBL/GenBank/DDBJ whole genome shotgun (WGS) entry which is preliminary data.</text>
</comment>
<evidence type="ECO:0000256" key="4">
    <source>
        <dbReference type="ARBA" id="ARBA00022989"/>
    </source>
</evidence>
<dbReference type="NCBIfam" id="TIGR00765">
    <property type="entry name" value="yihY_not_rbn"/>
    <property type="match status" value="1"/>
</dbReference>
<protein>
    <submittedName>
        <fullName evidence="8">YihY/virulence factor BrkB family protein</fullName>
    </submittedName>
</protein>
<evidence type="ECO:0000313" key="9">
    <source>
        <dbReference type="Proteomes" id="UP001501303"/>
    </source>
</evidence>
<feature type="transmembrane region" description="Helical" evidence="7">
    <location>
        <begin position="53"/>
        <end position="75"/>
    </location>
</feature>
<dbReference type="Pfam" id="PF03631">
    <property type="entry name" value="Virul_fac_BrkB"/>
    <property type="match status" value="1"/>
</dbReference>
<keyword evidence="9" id="KW-1185">Reference proteome</keyword>
<feature type="region of interest" description="Disordered" evidence="6">
    <location>
        <begin position="1"/>
        <end position="28"/>
    </location>
</feature>
<proteinExistence type="predicted"/>
<accession>A0ABN2NT20</accession>
<evidence type="ECO:0000256" key="6">
    <source>
        <dbReference type="SAM" id="MobiDB-lite"/>
    </source>
</evidence>
<evidence type="ECO:0000256" key="1">
    <source>
        <dbReference type="ARBA" id="ARBA00004651"/>
    </source>
</evidence>
<organism evidence="8 9">
    <name type="scientific">Streptomyces sodiiphilus</name>
    <dbReference type="NCBI Taxonomy" id="226217"/>
    <lineage>
        <taxon>Bacteria</taxon>
        <taxon>Bacillati</taxon>
        <taxon>Actinomycetota</taxon>
        <taxon>Actinomycetes</taxon>
        <taxon>Kitasatosporales</taxon>
        <taxon>Streptomycetaceae</taxon>
        <taxon>Streptomyces</taxon>
    </lineage>
</organism>
<dbReference type="EMBL" id="BAAAMJ010000004">
    <property type="protein sequence ID" value="GAA1897613.1"/>
    <property type="molecule type" value="Genomic_DNA"/>
</dbReference>
<evidence type="ECO:0000313" key="8">
    <source>
        <dbReference type="EMBL" id="GAA1897613.1"/>
    </source>
</evidence>
<keyword evidence="2" id="KW-1003">Cell membrane</keyword>
<dbReference type="PANTHER" id="PTHR30213">
    <property type="entry name" value="INNER MEMBRANE PROTEIN YHJD"/>
    <property type="match status" value="1"/>
</dbReference>
<dbReference type="Proteomes" id="UP001501303">
    <property type="component" value="Unassembled WGS sequence"/>
</dbReference>
<feature type="transmembrane region" description="Helical" evidence="7">
    <location>
        <begin position="155"/>
        <end position="182"/>
    </location>
</feature>
<feature type="transmembrane region" description="Helical" evidence="7">
    <location>
        <begin position="268"/>
        <end position="288"/>
    </location>
</feature>
<keyword evidence="4 7" id="KW-1133">Transmembrane helix</keyword>
<comment type="subcellular location">
    <subcellularLocation>
        <location evidence="1">Cell membrane</location>
        <topology evidence="1">Multi-pass membrane protein</topology>
    </subcellularLocation>
</comment>
<evidence type="ECO:0000256" key="7">
    <source>
        <dbReference type="SAM" id="Phobius"/>
    </source>
</evidence>
<evidence type="ECO:0000256" key="5">
    <source>
        <dbReference type="ARBA" id="ARBA00023136"/>
    </source>
</evidence>